<proteinExistence type="predicted"/>
<keyword evidence="2" id="KW-1185">Reference proteome</keyword>
<accession>A0A2H6LB52</accession>
<dbReference type="EMBL" id="BDGE01000002">
    <property type="protein sequence ID" value="GBE90467.1"/>
    <property type="molecule type" value="Genomic_DNA"/>
</dbReference>
<organism evidence="1 2">
    <name type="scientific">Nostoc cycadae WK-1</name>
    <dbReference type="NCBI Taxonomy" id="1861711"/>
    <lineage>
        <taxon>Bacteria</taxon>
        <taxon>Bacillati</taxon>
        <taxon>Cyanobacteriota</taxon>
        <taxon>Cyanophyceae</taxon>
        <taxon>Nostocales</taxon>
        <taxon>Nostocaceae</taxon>
        <taxon>Nostoc</taxon>
    </lineage>
</organism>
<dbReference type="AlphaFoldDB" id="A0A2H6LB52"/>
<dbReference type="Proteomes" id="UP000236527">
    <property type="component" value="Unassembled WGS sequence"/>
</dbReference>
<protein>
    <submittedName>
        <fullName evidence="1">Uncharacterized protein</fullName>
    </submittedName>
</protein>
<name>A0A2H6LB52_9NOSO</name>
<comment type="caution">
    <text evidence="1">The sequence shown here is derived from an EMBL/GenBank/DDBJ whole genome shotgun (WGS) entry which is preliminary data.</text>
</comment>
<evidence type="ECO:0000313" key="2">
    <source>
        <dbReference type="Proteomes" id="UP000236527"/>
    </source>
</evidence>
<evidence type="ECO:0000313" key="1">
    <source>
        <dbReference type="EMBL" id="GBE90467.1"/>
    </source>
</evidence>
<reference evidence="2" key="1">
    <citation type="journal article" date="2018" name="Genome Announc.">
        <title>Draft Genome Sequence of the Nitrogen-Fixing and Hormogonia-Inducing Cyanobacterium Nostoc cycadae Strain WK-1, Isolated from the Coralloid Roots of Cycas revoluta.</title>
        <authorList>
            <person name="Kanesaki Y."/>
            <person name="Hirose M."/>
            <person name="Hirose Y."/>
            <person name="Fujisawa T."/>
            <person name="Nakamura Y."/>
            <person name="Watanabe S."/>
            <person name="Matsunaga S."/>
            <person name="Uchida H."/>
            <person name="Murakami A."/>
        </authorList>
    </citation>
    <scope>NUCLEOTIDE SEQUENCE [LARGE SCALE GENOMIC DNA]</scope>
    <source>
        <strain evidence="2">WK-1</strain>
    </source>
</reference>
<gene>
    <name evidence="1" type="ORF">NCWK1_0183</name>
</gene>
<sequence length="56" mass="6677">MCAFSDSKAKYTVNMTESADELFELMEIIKNLIKTKKYKFYVLNIKQSGYKKWLDE</sequence>